<dbReference type="Proteomes" id="UP000315454">
    <property type="component" value="Unassembled WGS sequence"/>
</dbReference>
<organism evidence="3 4">
    <name type="scientific">Aphanocapsa feldmannii 277cI</name>
    <dbReference type="NCBI Taxonomy" id="2507554"/>
    <lineage>
        <taxon>Bacteria</taxon>
        <taxon>Bacillati</taxon>
        <taxon>Cyanobacteriota</taxon>
        <taxon>Cyanophyceae</taxon>
        <taxon>Oscillatoriophycideae</taxon>
        <taxon>Chroococcales</taxon>
        <taxon>Microcystaceae</taxon>
        <taxon>Aphanocapsa</taxon>
    </lineage>
</organism>
<evidence type="ECO:0000313" key="4">
    <source>
        <dbReference type="Proteomes" id="UP000315454"/>
    </source>
</evidence>
<sequence length="246" mass="26407">MLRRKQAITLTWQAGAVARRSCPWLAWDDGLLGLLHSPHDGQVDPGSLIEALGRSALARGLVRWREQVTALAARPAGGWRLQGANGSQQDCEAVLLCNGLGGPALLQRSGLDLNPALQLEPVLGQAAELRLRSPAPLEHAWMWRGVNLIPRAPGHLWIGATLEPGEQASGSAFEQLLGLGGAAPPWLQGAELMRRWQGLRPRPIGRPAPVLEQVATGLWLALGHYRNGTLLAPATALWLAEALERG</sequence>
<dbReference type="PANTHER" id="PTHR13847:SF289">
    <property type="entry name" value="GLYCINE OXIDASE"/>
    <property type="match status" value="1"/>
</dbReference>
<feature type="domain" description="FAD dependent oxidoreductase" evidence="2">
    <location>
        <begin position="15"/>
        <end position="241"/>
    </location>
</feature>
<dbReference type="SUPFAM" id="SSF54373">
    <property type="entry name" value="FAD-linked reductases, C-terminal domain"/>
    <property type="match status" value="1"/>
</dbReference>
<evidence type="ECO:0000259" key="2">
    <source>
        <dbReference type="Pfam" id="PF01266"/>
    </source>
</evidence>
<dbReference type="PANTHER" id="PTHR13847">
    <property type="entry name" value="SARCOSINE DEHYDROGENASE-RELATED"/>
    <property type="match status" value="1"/>
</dbReference>
<accession>A0A524RRE1</accession>
<dbReference type="GO" id="GO:0005737">
    <property type="term" value="C:cytoplasm"/>
    <property type="evidence" value="ECO:0007669"/>
    <property type="project" value="TreeGrafter"/>
</dbReference>
<dbReference type="GO" id="GO:0016491">
    <property type="term" value="F:oxidoreductase activity"/>
    <property type="evidence" value="ECO:0007669"/>
    <property type="project" value="UniProtKB-KW"/>
</dbReference>
<comment type="caution">
    <text evidence="3">The sequence shown here is derived from an EMBL/GenBank/DDBJ whole genome shotgun (WGS) entry which is preliminary data.</text>
</comment>
<reference evidence="3 4" key="1">
    <citation type="journal article" date="2019" name="mSystems">
        <title>Life at home and on the roam: Genomic adaptions reflect the dual lifestyle of an intracellular, facultative symbiont.</title>
        <authorList>
            <person name="Burgsdorf I."/>
        </authorList>
    </citation>
    <scope>NUCLEOTIDE SEQUENCE [LARGE SCALE GENOMIC DNA]</scope>
    <source>
        <strain evidence="3">277cI</strain>
    </source>
</reference>
<dbReference type="Gene3D" id="3.50.50.60">
    <property type="entry name" value="FAD/NAD(P)-binding domain"/>
    <property type="match status" value="1"/>
</dbReference>
<name>A0A524RRE1_9CHRO</name>
<dbReference type="Pfam" id="PF01266">
    <property type="entry name" value="DAO"/>
    <property type="match status" value="1"/>
</dbReference>
<gene>
    <name evidence="3" type="ORF">ERJ68_09470</name>
</gene>
<evidence type="ECO:0000256" key="1">
    <source>
        <dbReference type="ARBA" id="ARBA00023002"/>
    </source>
</evidence>
<dbReference type="InterPro" id="IPR006076">
    <property type="entry name" value="FAD-dep_OxRdtase"/>
</dbReference>
<dbReference type="InterPro" id="IPR036188">
    <property type="entry name" value="FAD/NAD-bd_sf"/>
</dbReference>
<proteinExistence type="predicted"/>
<dbReference type="AlphaFoldDB" id="A0A524RRE1"/>
<dbReference type="SUPFAM" id="SSF51905">
    <property type="entry name" value="FAD/NAD(P)-binding domain"/>
    <property type="match status" value="1"/>
</dbReference>
<dbReference type="Gene3D" id="3.30.9.10">
    <property type="entry name" value="D-Amino Acid Oxidase, subunit A, domain 2"/>
    <property type="match status" value="1"/>
</dbReference>
<protein>
    <submittedName>
        <fullName evidence="3">FAD-dependent oxidoreductase</fullName>
    </submittedName>
</protein>
<dbReference type="EMBL" id="SRMN01000207">
    <property type="protein sequence ID" value="TGH17932.1"/>
    <property type="molecule type" value="Genomic_DNA"/>
</dbReference>
<evidence type="ECO:0000313" key="3">
    <source>
        <dbReference type="EMBL" id="TGH17932.1"/>
    </source>
</evidence>
<keyword evidence="1" id="KW-0560">Oxidoreductase</keyword>